<dbReference type="GO" id="GO:0006508">
    <property type="term" value="P:proteolysis"/>
    <property type="evidence" value="ECO:0007669"/>
    <property type="project" value="UniProtKB-KW"/>
</dbReference>
<dbReference type="CDD" id="cd01647">
    <property type="entry name" value="RT_LTR"/>
    <property type="match status" value="1"/>
</dbReference>
<keyword evidence="10" id="KW-1185">Reference proteome</keyword>
<evidence type="ECO:0000256" key="3">
    <source>
        <dbReference type="ARBA" id="ARBA00022695"/>
    </source>
</evidence>
<evidence type="ECO:0000256" key="4">
    <source>
        <dbReference type="ARBA" id="ARBA00022722"/>
    </source>
</evidence>
<dbReference type="PANTHER" id="PTHR24559:SF434">
    <property type="entry name" value="RNA-DIRECTED DNA POLYMERASE HOMOLOG"/>
    <property type="match status" value="1"/>
</dbReference>
<dbReference type="GO" id="GO:0008233">
    <property type="term" value="F:peptidase activity"/>
    <property type="evidence" value="ECO:0007669"/>
    <property type="project" value="UniProtKB-KW"/>
</dbReference>
<proteinExistence type="predicted"/>
<evidence type="ECO:0000256" key="6">
    <source>
        <dbReference type="ARBA" id="ARBA00022801"/>
    </source>
</evidence>
<evidence type="ECO:0000313" key="9">
    <source>
        <dbReference type="EMBL" id="KAK1423206.1"/>
    </source>
</evidence>
<comment type="caution">
    <text evidence="9">The sequence shown here is derived from an EMBL/GenBank/DDBJ whole genome shotgun (WGS) entry which is preliminary data.</text>
</comment>
<sequence>MAIQFHGFQHLLHSGGIGELFHLTLVPSDTRPPVYPPDLQAILDQFETVFTAPKGLPPTRTQDHHIDLLPASHPVSVRPYRYPHFQKQEIERLVQEMLQQGIIRPSISAFSSPVLLVRKKDGTWRFCVDYRALNSITVKDRFPIPSIDELFDELYGAQFFSKLDLLAGYHQIRLAHGDAMKTAFRTHDGHYEFLVMPFGLTNAPSTFQRLMNDVFRPFLRFWLPSSLNVSLGKLKWLT</sequence>
<dbReference type="Pfam" id="PF00078">
    <property type="entry name" value="RVT_1"/>
    <property type="match status" value="1"/>
</dbReference>
<keyword evidence="1" id="KW-0645">Protease</keyword>
<organism evidence="9 10">
    <name type="scientific">Tagetes erecta</name>
    <name type="common">African marigold</name>
    <dbReference type="NCBI Taxonomy" id="13708"/>
    <lineage>
        <taxon>Eukaryota</taxon>
        <taxon>Viridiplantae</taxon>
        <taxon>Streptophyta</taxon>
        <taxon>Embryophyta</taxon>
        <taxon>Tracheophyta</taxon>
        <taxon>Spermatophyta</taxon>
        <taxon>Magnoliopsida</taxon>
        <taxon>eudicotyledons</taxon>
        <taxon>Gunneridae</taxon>
        <taxon>Pentapetalae</taxon>
        <taxon>asterids</taxon>
        <taxon>campanulids</taxon>
        <taxon>Asterales</taxon>
        <taxon>Asteraceae</taxon>
        <taxon>Asteroideae</taxon>
        <taxon>Heliantheae alliance</taxon>
        <taxon>Tageteae</taxon>
        <taxon>Tagetes</taxon>
    </lineage>
</organism>
<reference evidence="9" key="1">
    <citation type="journal article" date="2023" name="bioRxiv">
        <title>Improved chromosome-level genome assembly for marigold (Tagetes erecta).</title>
        <authorList>
            <person name="Jiang F."/>
            <person name="Yuan L."/>
            <person name="Wang S."/>
            <person name="Wang H."/>
            <person name="Xu D."/>
            <person name="Wang A."/>
            <person name="Fan W."/>
        </authorList>
    </citation>
    <scope>NUCLEOTIDE SEQUENCE</scope>
    <source>
        <strain evidence="9">WSJ</strain>
        <tissue evidence="9">Leaf</tissue>
    </source>
</reference>
<evidence type="ECO:0000256" key="1">
    <source>
        <dbReference type="ARBA" id="ARBA00022670"/>
    </source>
</evidence>
<dbReference type="Gene3D" id="3.10.10.10">
    <property type="entry name" value="HIV Type 1 Reverse Transcriptase, subunit A, domain 1"/>
    <property type="match status" value="1"/>
</dbReference>
<dbReference type="AlphaFoldDB" id="A0AAD8KLA8"/>
<keyword evidence="2" id="KW-0808">Transferase</keyword>
<keyword evidence="6" id="KW-0378">Hydrolase</keyword>
<keyword evidence="7" id="KW-0695">RNA-directed DNA polymerase</keyword>
<dbReference type="InterPro" id="IPR000477">
    <property type="entry name" value="RT_dom"/>
</dbReference>
<keyword evidence="3" id="KW-0548">Nucleotidyltransferase</keyword>
<dbReference type="GO" id="GO:0003964">
    <property type="term" value="F:RNA-directed DNA polymerase activity"/>
    <property type="evidence" value="ECO:0007669"/>
    <property type="project" value="UniProtKB-KW"/>
</dbReference>
<keyword evidence="5" id="KW-0255">Endonuclease</keyword>
<evidence type="ECO:0000259" key="8">
    <source>
        <dbReference type="Pfam" id="PF00078"/>
    </source>
</evidence>
<protein>
    <recommendedName>
        <fullName evidence="8">Reverse transcriptase domain-containing protein</fullName>
    </recommendedName>
</protein>
<dbReference type="FunFam" id="3.10.10.10:FF:000002">
    <property type="entry name" value="Retrovirus-related Pol polyprotein from transposon 17.6-like protein"/>
    <property type="match status" value="1"/>
</dbReference>
<dbReference type="InterPro" id="IPR043502">
    <property type="entry name" value="DNA/RNA_pol_sf"/>
</dbReference>
<dbReference type="PANTHER" id="PTHR24559">
    <property type="entry name" value="TRANSPOSON TY3-I GAG-POL POLYPROTEIN"/>
    <property type="match status" value="1"/>
</dbReference>
<dbReference type="EMBL" id="JAUHHV010000005">
    <property type="protein sequence ID" value="KAK1423206.1"/>
    <property type="molecule type" value="Genomic_DNA"/>
</dbReference>
<gene>
    <name evidence="9" type="ORF">QVD17_18502</name>
</gene>
<feature type="domain" description="Reverse transcriptase" evidence="8">
    <location>
        <begin position="117"/>
        <end position="220"/>
    </location>
</feature>
<dbReference type="GO" id="GO:0004519">
    <property type="term" value="F:endonuclease activity"/>
    <property type="evidence" value="ECO:0007669"/>
    <property type="project" value="UniProtKB-KW"/>
</dbReference>
<dbReference type="InterPro" id="IPR053134">
    <property type="entry name" value="RNA-dir_DNA_polymerase"/>
</dbReference>
<name>A0AAD8KLA8_TARER</name>
<evidence type="ECO:0000256" key="5">
    <source>
        <dbReference type="ARBA" id="ARBA00022759"/>
    </source>
</evidence>
<dbReference type="SUPFAM" id="SSF56672">
    <property type="entry name" value="DNA/RNA polymerases"/>
    <property type="match status" value="1"/>
</dbReference>
<evidence type="ECO:0000313" key="10">
    <source>
        <dbReference type="Proteomes" id="UP001229421"/>
    </source>
</evidence>
<dbReference type="FunFam" id="3.10.10.10:FF:000007">
    <property type="entry name" value="Retrovirus-related Pol polyprotein from transposon 17.6-like Protein"/>
    <property type="match status" value="1"/>
</dbReference>
<evidence type="ECO:0000256" key="7">
    <source>
        <dbReference type="ARBA" id="ARBA00022918"/>
    </source>
</evidence>
<dbReference type="Proteomes" id="UP001229421">
    <property type="component" value="Unassembled WGS sequence"/>
</dbReference>
<evidence type="ECO:0000256" key="2">
    <source>
        <dbReference type="ARBA" id="ARBA00022679"/>
    </source>
</evidence>
<accession>A0AAD8KLA8</accession>
<keyword evidence="4" id="KW-0540">Nuclease</keyword>